<name>A0ABX7NVW5_9BACT</name>
<dbReference type="Proteomes" id="UP000662747">
    <property type="component" value="Chromosome"/>
</dbReference>
<evidence type="ECO:0000256" key="1">
    <source>
        <dbReference type="SAM" id="MobiDB-lite"/>
    </source>
</evidence>
<proteinExistence type="predicted"/>
<dbReference type="EMBL" id="CP071090">
    <property type="protein sequence ID" value="QSQ23081.1"/>
    <property type="molecule type" value="Genomic_DNA"/>
</dbReference>
<protein>
    <recommendedName>
        <fullName evidence="4">DUF4194 domain-containing protein</fullName>
    </recommendedName>
</protein>
<evidence type="ECO:0008006" key="4">
    <source>
        <dbReference type="Google" id="ProtNLM"/>
    </source>
</evidence>
<sequence>MEDTTGNNTSASPDLTLEQVHERVLQLMEQGHRNGHQIGRLYNYVVDSELAQKGGFRDATDFFKQRVKVVSQAVLSLNGAVARSFTEDVAVKYGMRNLYTLLAYAKLEGLTVEQSDPGSLPIMVPQSNGAPQPKPFADCSVEELQSAMKHKRAPPRQLPEADAARVQRYRDNLQRHFTDRLSIRVDARNHLGELFITLRDIPEKDMKRLAMALTDESTTAAPVETHGPASNDTSIAPVTPVTQGQGIAHNDNNDAPASPSAQARDAAAEGSHSPSTPVARMHPPVSNSMEKGVGTEEPYPTYPTPITQGQGGPRNKSQGLGGLLRRMTGG</sequence>
<evidence type="ECO:0000313" key="3">
    <source>
        <dbReference type="Proteomes" id="UP000662747"/>
    </source>
</evidence>
<keyword evidence="3" id="KW-1185">Reference proteome</keyword>
<evidence type="ECO:0000313" key="2">
    <source>
        <dbReference type="EMBL" id="QSQ23081.1"/>
    </source>
</evidence>
<feature type="region of interest" description="Disordered" evidence="1">
    <location>
        <begin position="217"/>
        <end position="330"/>
    </location>
</feature>
<feature type="compositionally biased region" description="Low complexity" evidence="1">
    <location>
        <begin position="295"/>
        <end position="308"/>
    </location>
</feature>
<organism evidence="2 3">
    <name type="scientific">Pyxidicoccus parkwayensis</name>
    <dbReference type="NCBI Taxonomy" id="2813578"/>
    <lineage>
        <taxon>Bacteria</taxon>
        <taxon>Pseudomonadati</taxon>
        <taxon>Myxococcota</taxon>
        <taxon>Myxococcia</taxon>
        <taxon>Myxococcales</taxon>
        <taxon>Cystobacterineae</taxon>
        <taxon>Myxococcaceae</taxon>
        <taxon>Pyxidicoccus</taxon>
    </lineage>
</organism>
<dbReference type="RefSeq" id="WP_206724656.1">
    <property type="nucleotide sequence ID" value="NZ_CP071090.1"/>
</dbReference>
<accession>A0ABX7NVW5</accession>
<gene>
    <name evidence="2" type="ORF">JY651_49710</name>
</gene>
<feature type="compositionally biased region" description="Low complexity" evidence="1">
    <location>
        <begin position="254"/>
        <end position="265"/>
    </location>
</feature>
<feature type="compositionally biased region" description="Polar residues" evidence="1">
    <location>
        <begin position="228"/>
        <end position="245"/>
    </location>
</feature>
<reference evidence="2 3" key="1">
    <citation type="submission" date="2021-02" db="EMBL/GenBank/DDBJ databases">
        <title>De Novo genome assembly of isolated myxobacteria.</title>
        <authorList>
            <person name="Stevens D.C."/>
        </authorList>
    </citation>
    <scope>NUCLEOTIDE SEQUENCE [LARGE SCALE GENOMIC DNA]</scope>
    <source>
        <strain evidence="3">SCPEA02</strain>
    </source>
</reference>